<evidence type="ECO:0000256" key="13">
    <source>
        <dbReference type="SAM" id="Phobius"/>
    </source>
</evidence>
<dbReference type="PANTHER" id="PTHR43047">
    <property type="entry name" value="TWO-COMPONENT HISTIDINE PROTEIN KINASE"/>
    <property type="match status" value="1"/>
</dbReference>
<dbReference type="EC" id="2.7.13.3" evidence="3"/>
<evidence type="ECO:0000256" key="9">
    <source>
        <dbReference type="ARBA" id="ARBA00022840"/>
    </source>
</evidence>
<sequence length="505" mass="55972">MIKKGIGRQIVMQYFIVVFVTLFMVEVIFSLAIRVYYYDTIYNHMSTHSTWASDFFQKFVRLSSERDPAYFTEMLRTFELDNTELMILNRKGEVKASSNMFQADKAIQTSDVMQAAAGNMGKWVGRQTSTGEMVMAVSTPLQVRGENRYIVRFVTSLEAVNANLMKLTLFSAAVCLAVLALVTLFSIGLANSIVKPINNIRAVSAQMAKGKFDVRIKGDYRYELGELAATLNYMAQEIVRSNELKDDFISSISHELRTPLTGIKGWSETLTLGGFDPEETKIGMGIIAKETDRLIGLVEEMLDFSKLQRNEMKLVIGQVNLKELLQETMLNVWAKAEQKGIQIKLEDRTTQPVTVTGDGNRLKQVFLNLVDNAIKFSDENSWIHLVISRTEPGYVLVEVVDTGIGISEEHLNKVKDRFFQVNHQGGGTGLGLAITQQLVDLHHGTMDLHSELGVGTTVSVKLPLSEEEETGNGNNSEPDASAAGEAALDSGRNDAGGEKNGEEMG</sequence>
<dbReference type="CDD" id="cd00082">
    <property type="entry name" value="HisKA"/>
    <property type="match status" value="1"/>
</dbReference>
<feature type="transmembrane region" description="Helical" evidence="13">
    <location>
        <begin position="169"/>
        <end position="194"/>
    </location>
</feature>
<evidence type="ECO:0000256" key="11">
    <source>
        <dbReference type="ARBA" id="ARBA00023136"/>
    </source>
</evidence>
<dbReference type="InterPro" id="IPR003661">
    <property type="entry name" value="HisK_dim/P_dom"/>
</dbReference>
<evidence type="ECO:0000256" key="5">
    <source>
        <dbReference type="ARBA" id="ARBA00022553"/>
    </source>
</evidence>
<gene>
    <name evidence="16" type="ORF">FRY98_13380</name>
</gene>
<dbReference type="SMART" id="SM00304">
    <property type="entry name" value="HAMP"/>
    <property type="match status" value="1"/>
</dbReference>
<dbReference type="SUPFAM" id="SSF158472">
    <property type="entry name" value="HAMP domain-like"/>
    <property type="match status" value="1"/>
</dbReference>
<organism evidence="16 17">
    <name type="scientific">Paenibacillus faecis</name>
    <dbReference type="NCBI Taxonomy" id="862114"/>
    <lineage>
        <taxon>Bacteria</taxon>
        <taxon>Bacillati</taxon>
        <taxon>Bacillota</taxon>
        <taxon>Bacilli</taxon>
        <taxon>Bacillales</taxon>
        <taxon>Paenibacillaceae</taxon>
        <taxon>Paenibacillus</taxon>
    </lineage>
</organism>
<dbReference type="InterPro" id="IPR003594">
    <property type="entry name" value="HATPase_dom"/>
</dbReference>
<dbReference type="PANTHER" id="PTHR43047:SF72">
    <property type="entry name" value="OSMOSENSING HISTIDINE PROTEIN KINASE SLN1"/>
    <property type="match status" value="1"/>
</dbReference>
<name>A0A5D0CY49_9BACL</name>
<evidence type="ECO:0000256" key="7">
    <source>
        <dbReference type="ARBA" id="ARBA00022741"/>
    </source>
</evidence>
<dbReference type="GO" id="GO:0009927">
    <property type="term" value="F:histidine phosphotransfer kinase activity"/>
    <property type="evidence" value="ECO:0007669"/>
    <property type="project" value="TreeGrafter"/>
</dbReference>
<dbReference type="FunFam" id="3.30.565.10:FF:000006">
    <property type="entry name" value="Sensor histidine kinase WalK"/>
    <property type="match status" value="1"/>
</dbReference>
<dbReference type="CDD" id="cd06225">
    <property type="entry name" value="HAMP"/>
    <property type="match status" value="1"/>
</dbReference>
<comment type="subcellular location">
    <subcellularLocation>
        <location evidence="2">Cell membrane</location>
        <topology evidence="2">Multi-pass membrane protein</topology>
    </subcellularLocation>
</comment>
<dbReference type="AlphaFoldDB" id="A0A5D0CY49"/>
<feature type="domain" description="HAMP" evidence="15">
    <location>
        <begin position="191"/>
        <end position="243"/>
    </location>
</feature>
<dbReference type="InterPro" id="IPR005467">
    <property type="entry name" value="His_kinase_dom"/>
</dbReference>
<evidence type="ECO:0000313" key="17">
    <source>
        <dbReference type="Proteomes" id="UP000325218"/>
    </source>
</evidence>
<evidence type="ECO:0000256" key="2">
    <source>
        <dbReference type="ARBA" id="ARBA00004651"/>
    </source>
</evidence>
<dbReference type="Proteomes" id="UP000325218">
    <property type="component" value="Unassembled WGS sequence"/>
</dbReference>
<keyword evidence="4" id="KW-1003">Cell membrane</keyword>
<dbReference type="RefSeq" id="WP_148452491.1">
    <property type="nucleotide sequence ID" value="NZ_VSDO01000002.1"/>
</dbReference>
<dbReference type="SMART" id="SM00387">
    <property type="entry name" value="HATPase_c"/>
    <property type="match status" value="1"/>
</dbReference>
<dbReference type="PROSITE" id="PS50885">
    <property type="entry name" value="HAMP"/>
    <property type="match status" value="1"/>
</dbReference>
<dbReference type="Gene3D" id="3.30.565.10">
    <property type="entry name" value="Histidine kinase-like ATPase, C-terminal domain"/>
    <property type="match status" value="1"/>
</dbReference>
<evidence type="ECO:0000256" key="6">
    <source>
        <dbReference type="ARBA" id="ARBA00022679"/>
    </source>
</evidence>
<comment type="caution">
    <text evidence="16">The sequence shown here is derived from an EMBL/GenBank/DDBJ whole genome shotgun (WGS) entry which is preliminary data.</text>
</comment>
<dbReference type="FunFam" id="1.10.287.130:FF:000001">
    <property type="entry name" value="Two-component sensor histidine kinase"/>
    <property type="match status" value="1"/>
</dbReference>
<evidence type="ECO:0000313" key="16">
    <source>
        <dbReference type="EMBL" id="TYA13625.1"/>
    </source>
</evidence>
<dbReference type="SMART" id="SM00388">
    <property type="entry name" value="HisKA"/>
    <property type="match status" value="1"/>
</dbReference>
<dbReference type="Gene3D" id="6.10.340.10">
    <property type="match status" value="1"/>
</dbReference>
<dbReference type="InterPro" id="IPR003660">
    <property type="entry name" value="HAMP_dom"/>
</dbReference>
<feature type="compositionally biased region" description="Basic and acidic residues" evidence="12">
    <location>
        <begin position="491"/>
        <end position="505"/>
    </location>
</feature>
<dbReference type="PRINTS" id="PR00344">
    <property type="entry name" value="BCTRLSENSOR"/>
</dbReference>
<keyword evidence="7" id="KW-0547">Nucleotide-binding</keyword>
<keyword evidence="17" id="KW-1185">Reference proteome</keyword>
<protein>
    <recommendedName>
        <fullName evidence="3">histidine kinase</fullName>
        <ecNumber evidence="3">2.7.13.3</ecNumber>
    </recommendedName>
</protein>
<keyword evidence="5" id="KW-0597">Phosphoprotein</keyword>
<keyword evidence="13" id="KW-0812">Transmembrane</keyword>
<keyword evidence="11 13" id="KW-0472">Membrane</keyword>
<dbReference type="GO" id="GO:0005524">
    <property type="term" value="F:ATP binding"/>
    <property type="evidence" value="ECO:0007669"/>
    <property type="project" value="UniProtKB-KW"/>
</dbReference>
<feature type="transmembrane region" description="Helical" evidence="13">
    <location>
        <begin position="12"/>
        <end position="37"/>
    </location>
</feature>
<dbReference type="OrthoDB" id="2359336at2"/>
<evidence type="ECO:0000259" key="15">
    <source>
        <dbReference type="PROSITE" id="PS50885"/>
    </source>
</evidence>
<dbReference type="InterPro" id="IPR036097">
    <property type="entry name" value="HisK_dim/P_sf"/>
</dbReference>
<reference evidence="16 17" key="1">
    <citation type="submission" date="2019-08" db="EMBL/GenBank/DDBJ databases">
        <title>Genome sequencing of Paenibacillus faecis DSM 23593(T).</title>
        <authorList>
            <person name="Kook J.-K."/>
            <person name="Park S.-N."/>
            <person name="Lim Y.K."/>
        </authorList>
    </citation>
    <scope>NUCLEOTIDE SEQUENCE [LARGE SCALE GENOMIC DNA]</scope>
    <source>
        <strain evidence="16 17">DSM 23593</strain>
    </source>
</reference>
<keyword evidence="8 16" id="KW-0418">Kinase</keyword>
<dbReference type="InterPro" id="IPR004358">
    <property type="entry name" value="Sig_transdc_His_kin-like_C"/>
</dbReference>
<dbReference type="Pfam" id="PF02518">
    <property type="entry name" value="HATPase_c"/>
    <property type="match status" value="1"/>
</dbReference>
<keyword evidence="13" id="KW-1133">Transmembrane helix</keyword>
<dbReference type="Gene3D" id="1.10.287.130">
    <property type="match status" value="1"/>
</dbReference>
<dbReference type="GO" id="GO:0005886">
    <property type="term" value="C:plasma membrane"/>
    <property type="evidence" value="ECO:0007669"/>
    <property type="project" value="UniProtKB-SubCell"/>
</dbReference>
<proteinExistence type="predicted"/>
<keyword evidence="6" id="KW-0808">Transferase</keyword>
<accession>A0A5D0CY49</accession>
<feature type="region of interest" description="Disordered" evidence="12">
    <location>
        <begin position="464"/>
        <end position="505"/>
    </location>
</feature>
<dbReference type="PROSITE" id="PS50109">
    <property type="entry name" value="HIS_KIN"/>
    <property type="match status" value="1"/>
</dbReference>
<evidence type="ECO:0000256" key="1">
    <source>
        <dbReference type="ARBA" id="ARBA00000085"/>
    </source>
</evidence>
<keyword evidence="9" id="KW-0067">ATP-binding</keyword>
<feature type="domain" description="Histidine kinase" evidence="14">
    <location>
        <begin position="251"/>
        <end position="466"/>
    </location>
</feature>
<evidence type="ECO:0000259" key="14">
    <source>
        <dbReference type="PROSITE" id="PS50109"/>
    </source>
</evidence>
<evidence type="ECO:0000256" key="12">
    <source>
        <dbReference type="SAM" id="MobiDB-lite"/>
    </source>
</evidence>
<evidence type="ECO:0000256" key="8">
    <source>
        <dbReference type="ARBA" id="ARBA00022777"/>
    </source>
</evidence>
<keyword evidence="10" id="KW-0902">Two-component regulatory system</keyword>
<dbReference type="InterPro" id="IPR036890">
    <property type="entry name" value="HATPase_C_sf"/>
</dbReference>
<evidence type="ECO:0000256" key="4">
    <source>
        <dbReference type="ARBA" id="ARBA00022475"/>
    </source>
</evidence>
<evidence type="ECO:0000256" key="3">
    <source>
        <dbReference type="ARBA" id="ARBA00012438"/>
    </source>
</evidence>
<dbReference type="EMBL" id="VSDO01000002">
    <property type="protein sequence ID" value="TYA13625.1"/>
    <property type="molecule type" value="Genomic_DNA"/>
</dbReference>
<dbReference type="Pfam" id="PF00672">
    <property type="entry name" value="HAMP"/>
    <property type="match status" value="1"/>
</dbReference>
<evidence type="ECO:0000256" key="10">
    <source>
        <dbReference type="ARBA" id="ARBA00023012"/>
    </source>
</evidence>
<dbReference type="SUPFAM" id="SSF47384">
    <property type="entry name" value="Homodimeric domain of signal transducing histidine kinase"/>
    <property type="match status" value="1"/>
</dbReference>
<dbReference type="Pfam" id="PF00512">
    <property type="entry name" value="HisKA"/>
    <property type="match status" value="1"/>
</dbReference>
<dbReference type="SUPFAM" id="SSF55874">
    <property type="entry name" value="ATPase domain of HSP90 chaperone/DNA topoisomerase II/histidine kinase"/>
    <property type="match status" value="1"/>
</dbReference>
<comment type="catalytic activity">
    <reaction evidence="1">
        <text>ATP + protein L-histidine = ADP + protein N-phospho-L-histidine.</text>
        <dbReference type="EC" id="2.7.13.3"/>
    </reaction>
</comment>
<dbReference type="GO" id="GO:0000155">
    <property type="term" value="F:phosphorelay sensor kinase activity"/>
    <property type="evidence" value="ECO:0007669"/>
    <property type="project" value="InterPro"/>
</dbReference>